<comment type="similarity">
    <text evidence="1">Belongs to the UPF0145 family.</text>
</comment>
<keyword evidence="2" id="KW-0812">Transmembrane</keyword>
<dbReference type="AlphaFoldDB" id="A0AAW9PZ19"/>
<name>A0AAW9PZ19_9CYAN</name>
<accession>A0AAW9PZ19</accession>
<protein>
    <submittedName>
        <fullName evidence="3">Heavy metal-binding domain-containing protein</fullName>
    </submittedName>
</protein>
<dbReference type="Proteomes" id="UP001333818">
    <property type="component" value="Unassembled WGS sequence"/>
</dbReference>
<organism evidence="3 4">
    <name type="scientific">Tumidithrix elongata BACA0141</name>
    <dbReference type="NCBI Taxonomy" id="2716417"/>
    <lineage>
        <taxon>Bacteria</taxon>
        <taxon>Bacillati</taxon>
        <taxon>Cyanobacteriota</taxon>
        <taxon>Cyanophyceae</taxon>
        <taxon>Pseudanabaenales</taxon>
        <taxon>Pseudanabaenaceae</taxon>
        <taxon>Tumidithrix</taxon>
        <taxon>Tumidithrix elongata</taxon>
    </lineage>
</organism>
<keyword evidence="2" id="KW-1133">Transmembrane helix</keyword>
<dbReference type="InterPro" id="IPR035439">
    <property type="entry name" value="UPF0145_dom_sf"/>
</dbReference>
<reference evidence="3" key="1">
    <citation type="submission" date="2024-01" db="EMBL/GenBank/DDBJ databases">
        <title>Bank of Algae and Cyanobacteria of the Azores (BACA) strain genomes.</title>
        <authorList>
            <person name="Luz R."/>
            <person name="Cordeiro R."/>
            <person name="Fonseca A."/>
            <person name="Goncalves V."/>
        </authorList>
    </citation>
    <scope>NUCLEOTIDE SEQUENCE</scope>
    <source>
        <strain evidence="3">BACA0141</strain>
    </source>
</reference>
<keyword evidence="2" id="KW-0472">Membrane</keyword>
<evidence type="ECO:0000313" key="4">
    <source>
        <dbReference type="Proteomes" id="UP001333818"/>
    </source>
</evidence>
<evidence type="ECO:0000256" key="2">
    <source>
        <dbReference type="SAM" id="Phobius"/>
    </source>
</evidence>
<feature type="transmembrane region" description="Helical" evidence="2">
    <location>
        <begin position="383"/>
        <end position="405"/>
    </location>
</feature>
<dbReference type="Pfam" id="PF01906">
    <property type="entry name" value="YbjQ_1"/>
    <property type="match status" value="3"/>
</dbReference>
<dbReference type="PANTHER" id="PTHR34068">
    <property type="entry name" value="UPF0145 PROTEIN YBJQ"/>
    <property type="match status" value="1"/>
</dbReference>
<proteinExistence type="inferred from homology"/>
<dbReference type="PANTHER" id="PTHR34068:SF2">
    <property type="entry name" value="UPF0145 PROTEIN SCO3412"/>
    <property type="match status" value="1"/>
</dbReference>
<dbReference type="EMBL" id="JAZBJZ010000008">
    <property type="protein sequence ID" value="MEE3715831.1"/>
    <property type="molecule type" value="Genomic_DNA"/>
</dbReference>
<dbReference type="SUPFAM" id="SSF117782">
    <property type="entry name" value="YbjQ-like"/>
    <property type="match status" value="3"/>
</dbReference>
<keyword evidence="4" id="KW-1185">Reference proteome</keyword>
<dbReference type="InterPro" id="IPR002765">
    <property type="entry name" value="UPF0145_YbjQ-like"/>
</dbReference>
<sequence length="407" mass="44305">MAIITGLSGNEIFCLRQKNLTPGDLVIGNSVISLGVIGSIASGLKTLFGGEVSQITRIIHEGRQRAYTRLLAEAKRHGGIGITGVSNELVLHSGNVEFLAIGSCVHQEGAKTEHLEFSTSSDGQALYCQMDAGFTPKQFVFGNVAYSIGVGGGLLGGLRSLKRGEVKEYSRVFNETRHLALQRIKTEARQVEANAVLGINTSILPFAGLQEMVMIGTASEHPALPKSFYQNPITSDLTNEEMWNLVNQGYMPVQLVLGVSVYSLGFVGGVTSFFKSFVRGEIRELTTLIYEAREEALKYIAEDARRCHADEVVGIKTYVYNLGGGTIEFLAIGTAVKKMPEVKTQSETLLPQAIIRDRDTFINTADGSTVAALNQANNLSGSIALFASFAFFAIYLIFLFFRFILHR</sequence>
<gene>
    <name evidence="3" type="ORF">V2H45_03620</name>
</gene>
<evidence type="ECO:0000256" key="1">
    <source>
        <dbReference type="ARBA" id="ARBA00010751"/>
    </source>
</evidence>
<dbReference type="RefSeq" id="WP_330482255.1">
    <property type="nucleotide sequence ID" value="NZ_JAZBJZ010000008.1"/>
</dbReference>
<dbReference type="Gene3D" id="3.30.110.70">
    <property type="entry name" value="Hypothetical protein apc22750. Chain B"/>
    <property type="match status" value="3"/>
</dbReference>
<evidence type="ECO:0000313" key="3">
    <source>
        <dbReference type="EMBL" id="MEE3715831.1"/>
    </source>
</evidence>
<comment type="caution">
    <text evidence="3">The sequence shown here is derived from an EMBL/GenBank/DDBJ whole genome shotgun (WGS) entry which is preliminary data.</text>
</comment>